<dbReference type="InterPro" id="IPR001119">
    <property type="entry name" value="SLH_dom"/>
</dbReference>
<evidence type="ECO:0000313" key="4">
    <source>
        <dbReference type="EMBL" id="KEO84729.1"/>
    </source>
</evidence>
<feature type="signal peptide" evidence="2">
    <location>
        <begin position="1"/>
        <end position="23"/>
    </location>
</feature>
<dbReference type="PANTHER" id="PTHR43308:SF5">
    <property type="entry name" value="S-LAYER PROTEIN _ PEPTIDOGLYCAN ENDO-BETA-N-ACETYLGLUCOSAMINIDASE"/>
    <property type="match status" value="1"/>
</dbReference>
<accession>A0A074LUW7</accession>
<feature type="compositionally biased region" description="Polar residues" evidence="1">
    <location>
        <begin position="239"/>
        <end position="253"/>
    </location>
</feature>
<feature type="region of interest" description="Disordered" evidence="1">
    <location>
        <begin position="237"/>
        <end position="256"/>
    </location>
</feature>
<organism evidence="4 5">
    <name type="scientific">Tumebacillus flagellatus</name>
    <dbReference type="NCBI Taxonomy" id="1157490"/>
    <lineage>
        <taxon>Bacteria</taxon>
        <taxon>Bacillati</taxon>
        <taxon>Bacillota</taxon>
        <taxon>Bacilli</taxon>
        <taxon>Bacillales</taxon>
        <taxon>Alicyclobacillaceae</taxon>
        <taxon>Tumebacillus</taxon>
    </lineage>
</organism>
<reference evidence="4 5" key="1">
    <citation type="journal article" date="2013" name="Int. J. Syst. Evol. Microbiol.">
        <title>Tumebacillus flagellatus sp. nov., an alpha-amylase/pullulanase-producing bacterium isolated from cassava wastewater.</title>
        <authorList>
            <person name="Wang Q."/>
            <person name="Xie N."/>
            <person name="Qin Y."/>
            <person name="Shen N."/>
            <person name="Zhu J."/>
            <person name="Mi H."/>
            <person name="Huang R."/>
        </authorList>
    </citation>
    <scope>NUCLEOTIDE SEQUENCE [LARGE SCALE GENOMIC DNA]</scope>
    <source>
        <strain evidence="4 5">GST4</strain>
    </source>
</reference>
<sequence length="344" mass="37106">MKKFVAALSILSVLSTAAVPAFADDHGKGHGKQQIKTHFTTNTNIKMDDINGHWAEKFILDLLKKGVLNGVDAHHFNPNDSVSRAQWAVMVTRYFDLQTTATTQDFTDVPVNAWEYKYVEAVKNYFDAYRGLNGSLSFHPDAAATRQDVTVTLVKVLTELDPSISVMDSASAEALLKQQFTDYTKISPALRPYVATAVQNDLIHGDGKGHFNPLQSLSRAEAATLLDLMLQNGIVVGDDQSTNPTDPTVPSDNTKSHVTDVTTLSSTLVTAVDNTQHKLTVQNGLTASALESILKVDGGKGTVQVYTDSTKTTAAADDAALTDTMVVEVTAQDGTTKVDYTIGL</sequence>
<dbReference type="InterPro" id="IPR051465">
    <property type="entry name" value="Cell_Envelope_Struct_Comp"/>
</dbReference>
<dbReference type="Proteomes" id="UP000027931">
    <property type="component" value="Unassembled WGS sequence"/>
</dbReference>
<dbReference type="OrthoDB" id="2382419at2"/>
<gene>
    <name evidence="4" type="ORF">EL26_04220</name>
</gene>
<dbReference type="eggNOG" id="COG4632">
    <property type="taxonomic scope" value="Bacteria"/>
</dbReference>
<feature type="domain" description="SLH" evidence="3">
    <location>
        <begin position="42"/>
        <end position="105"/>
    </location>
</feature>
<evidence type="ECO:0000259" key="3">
    <source>
        <dbReference type="PROSITE" id="PS51272"/>
    </source>
</evidence>
<proteinExistence type="predicted"/>
<evidence type="ECO:0000313" key="5">
    <source>
        <dbReference type="Proteomes" id="UP000027931"/>
    </source>
</evidence>
<dbReference type="RefSeq" id="WP_052035962.1">
    <property type="nucleotide sequence ID" value="NZ_JMIR01000003.1"/>
</dbReference>
<name>A0A074LUW7_9BACL</name>
<dbReference type="EMBL" id="JMIR01000003">
    <property type="protein sequence ID" value="KEO84729.1"/>
    <property type="molecule type" value="Genomic_DNA"/>
</dbReference>
<keyword evidence="2" id="KW-0732">Signal</keyword>
<evidence type="ECO:0000256" key="2">
    <source>
        <dbReference type="SAM" id="SignalP"/>
    </source>
</evidence>
<keyword evidence="5" id="KW-1185">Reference proteome</keyword>
<dbReference type="PROSITE" id="PS51272">
    <property type="entry name" value="SLH"/>
    <property type="match status" value="2"/>
</dbReference>
<protein>
    <recommendedName>
        <fullName evidence="3">SLH domain-containing protein</fullName>
    </recommendedName>
</protein>
<dbReference type="PANTHER" id="PTHR43308">
    <property type="entry name" value="OUTER MEMBRANE PROTEIN ALPHA-RELATED"/>
    <property type="match status" value="1"/>
</dbReference>
<comment type="caution">
    <text evidence="4">The sequence shown here is derived from an EMBL/GenBank/DDBJ whole genome shotgun (WGS) entry which is preliminary data.</text>
</comment>
<dbReference type="STRING" id="1157490.EL26_04220"/>
<dbReference type="Pfam" id="PF00395">
    <property type="entry name" value="SLH"/>
    <property type="match status" value="2"/>
</dbReference>
<feature type="domain" description="SLH" evidence="3">
    <location>
        <begin position="177"/>
        <end position="240"/>
    </location>
</feature>
<dbReference type="AlphaFoldDB" id="A0A074LUW7"/>
<feature type="chain" id="PRO_5001698612" description="SLH domain-containing protein" evidence="2">
    <location>
        <begin position="24"/>
        <end position="344"/>
    </location>
</feature>
<evidence type="ECO:0000256" key="1">
    <source>
        <dbReference type="SAM" id="MobiDB-lite"/>
    </source>
</evidence>